<reference evidence="2" key="1">
    <citation type="journal article" date="2019" name="Int. J. Syst. Evol. Microbiol.">
        <title>The Global Catalogue of Microorganisms (GCM) 10K type strain sequencing project: providing services to taxonomists for standard genome sequencing and annotation.</title>
        <authorList>
            <consortium name="The Broad Institute Genomics Platform"/>
            <consortium name="The Broad Institute Genome Sequencing Center for Infectious Disease"/>
            <person name="Wu L."/>
            <person name="Ma J."/>
        </authorList>
    </citation>
    <scope>NUCLEOTIDE SEQUENCE [LARGE SCALE GENOMIC DNA]</scope>
    <source>
        <strain evidence="2">CECT 7956</strain>
    </source>
</reference>
<keyword evidence="2" id="KW-1185">Reference proteome</keyword>
<evidence type="ECO:0000313" key="1">
    <source>
        <dbReference type="EMBL" id="MFC3812546.1"/>
    </source>
</evidence>
<dbReference type="InterPro" id="IPR008969">
    <property type="entry name" value="CarboxyPept-like_regulatory"/>
</dbReference>
<accession>A0ABV7Z041</accession>
<dbReference type="Pfam" id="PF13715">
    <property type="entry name" value="CarbopepD_reg_2"/>
    <property type="match status" value="1"/>
</dbReference>
<dbReference type="EMBL" id="JBHRYQ010000001">
    <property type="protein sequence ID" value="MFC3812546.1"/>
    <property type="molecule type" value="Genomic_DNA"/>
</dbReference>
<evidence type="ECO:0000313" key="2">
    <source>
        <dbReference type="Proteomes" id="UP001595616"/>
    </source>
</evidence>
<proteinExistence type="predicted"/>
<name>A0ABV7Z041_9BACT</name>
<dbReference type="SUPFAM" id="SSF49464">
    <property type="entry name" value="Carboxypeptidase regulatory domain-like"/>
    <property type="match status" value="1"/>
</dbReference>
<organism evidence="1 2">
    <name type="scientific">Lacihabitans lacunae</name>
    <dbReference type="NCBI Taxonomy" id="1028214"/>
    <lineage>
        <taxon>Bacteria</taxon>
        <taxon>Pseudomonadati</taxon>
        <taxon>Bacteroidota</taxon>
        <taxon>Cytophagia</taxon>
        <taxon>Cytophagales</taxon>
        <taxon>Leadbetterellaceae</taxon>
        <taxon>Lacihabitans</taxon>
    </lineage>
</organism>
<comment type="caution">
    <text evidence="1">The sequence shown here is derived from an EMBL/GenBank/DDBJ whole genome shotgun (WGS) entry which is preliminary data.</text>
</comment>
<dbReference type="RefSeq" id="WP_379839428.1">
    <property type="nucleotide sequence ID" value="NZ_JBHRYQ010000001.1"/>
</dbReference>
<sequence>MKNLIFFLLTVTPSFAQSLYTGRILNKNTNEPILGVTIYSQLSPTTGTISNENGEFSVKINENGEEFILSHISFDKVKVKISTNSNDTFYLNPASFTLPEATVGNPAITLINLVIKKAITNKNEEYFSKAFYQKTSIFQGNYTKLHEMFFEMSWTTEGVRLWHPTTTRYAEKKSQSFTHQKYIFSCFLKTKVFSEYKYYPLNTQDPSQNYNFKIIRYLNEGTENEIAVVNCKPNKSFKNFTSFTGDLYIDTQNEILLKIDGIFKVQVSSKWHNTDKVEVVFEKINGRSQFKYLHIVSTSKKSFSNKKNIEKGWIYSMEPINNFSSDKLFKENEPEDDRVFFKNAKYVKSFWDNQVPIFHTQLEKEIIAYFEKTGSFIGNL</sequence>
<protein>
    <submittedName>
        <fullName evidence="1">Carboxypeptidase-like regulatory domain-containing protein</fullName>
    </submittedName>
</protein>
<dbReference type="Proteomes" id="UP001595616">
    <property type="component" value="Unassembled WGS sequence"/>
</dbReference>
<gene>
    <name evidence="1" type="ORF">ACFOOI_17935</name>
</gene>